<comment type="caution">
    <text evidence="1">The sequence shown here is derived from an EMBL/GenBank/DDBJ whole genome shotgun (WGS) entry which is preliminary data.</text>
</comment>
<dbReference type="EMBL" id="AAXG02000015">
    <property type="protein sequence ID" value="EDM99750.1"/>
    <property type="molecule type" value="Genomic_DNA"/>
</dbReference>
<reference evidence="1 2" key="2">
    <citation type="submission" date="2007-06" db="EMBL/GenBank/DDBJ databases">
        <title>Draft genome sequence of Pseudoflavonifractor capillosus ATCC 29799.</title>
        <authorList>
            <person name="Sudarsanam P."/>
            <person name="Ley R."/>
            <person name="Guruge J."/>
            <person name="Turnbaugh P.J."/>
            <person name="Mahowald M."/>
            <person name="Liep D."/>
            <person name="Gordon J."/>
        </authorList>
    </citation>
    <scope>NUCLEOTIDE SEQUENCE [LARGE SCALE GENOMIC DNA]</scope>
    <source>
        <strain evidence="1 2">ATCC 29799</strain>
    </source>
</reference>
<gene>
    <name evidence="1" type="ORF">BACCAP_02486</name>
</gene>
<keyword evidence="2" id="KW-1185">Reference proteome</keyword>
<reference evidence="1 2" key="1">
    <citation type="submission" date="2007-04" db="EMBL/GenBank/DDBJ databases">
        <authorList>
            <person name="Fulton L."/>
            <person name="Clifton S."/>
            <person name="Fulton B."/>
            <person name="Xu J."/>
            <person name="Minx P."/>
            <person name="Pepin K.H."/>
            <person name="Johnson M."/>
            <person name="Thiruvilangam P."/>
            <person name="Bhonagiri V."/>
            <person name="Nash W.E."/>
            <person name="Mardis E.R."/>
            <person name="Wilson R.K."/>
        </authorList>
    </citation>
    <scope>NUCLEOTIDE SEQUENCE [LARGE SCALE GENOMIC DNA]</scope>
    <source>
        <strain evidence="1 2">ATCC 29799</strain>
    </source>
</reference>
<name>A6NW93_9FIRM</name>
<proteinExistence type="predicted"/>
<evidence type="ECO:0000313" key="1">
    <source>
        <dbReference type="EMBL" id="EDM99750.1"/>
    </source>
</evidence>
<accession>A6NW93</accession>
<dbReference type="AlphaFoldDB" id="A6NW93"/>
<evidence type="ECO:0000313" key="2">
    <source>
        <dbReference type="Proteomes" id="UP000003639"/>
    </source>
</evidence>
<dbReference type="Proteomes" id="UP000003639">
    <property type="component" value="Unassembled WGS sequence"/>
</dbReference>
<organism evidence="1 2">
    <name type="scientific">Pseudoflavonifractor capillosus ATCC 29799</name>
    <dbReference type="NCBI Taxonomy" id="411467"/>
    <lineage>
        <taxon>Bacteria</taxon>
        <taxon>Bacillati</taxon>
        <taxon>Bacillota</taxon>
        <taxon>Clostridia</taxon>
        <taxon>Eubacteriales</taxon>
        <taxon>Oscillospiraceae</taxon>
        <taxon>Pseudoflavonifractor</taxon>
    </lineage>
</organism>
<sequence length="42" mass="4795">MTRWGWLPSTRQWALPLNPNRALHPCTQHKGLAALCTPARRS</sequence>
<protein>
    <submittedName>
        <fullName evidence="1">Uncharacterized protein</fullName>
    </submittedName>
</protein>